<gene>
    <name evidence="1" type="ordered locus">XBJ1_0177</name>
</gene>
<dbReference type="AlphaFoldDB" id="D3UYF0"/>
<evidence type="ECO:0000313" key="2">
    <source>
        <dbReference type="Proteomes" id="UP000002045"/>
    </source>
</evidence>
<reference evidence="1" key="1">
    <citation type="journal article" date="2011" name="PLoS ONE">
        <title>The entomopathogenic bacterial endosymbionts xenorhabdus and photorhabdus: convergent lifestyles from divergent genomes.</title>
        <authorList>
            <person name="Chaston J.M."/>
            <person name="Suen G."/>
            <person name="Tucker S.L."/>
            <person name="Andersen A.W."/>
            <person name="Bhasin A."/>
            <person name="Bode E."/>
            <person name="Bode H.B."/>
            <person name="Brachmann A.O."/>
            <person name="Cowles C.E."/>
            <person name="Cowles K.N."/>
            <person name="Darby C."/>
            <person name="de Leon L."/>
            <person name="Drace K."/>
            <person name="Du Z."/>
            <person name="Givaudan A."/>
            <person name="Herbert Tran E.E."/>
            <person name="Jewell K.A."/>
            <person name="Knack J.J."/>
            <person name="Krasomil-Osterfeld K.C."/>
            <person name="Kukor R."/>
            <person name="Lanois A."/>
            <person name="Latreille P."/>
            <person name="Leimgruber N.K."/>
            <person name="Lipke C.M."/>
            <person name="Liu R."/>
            <person name="Lu X."/>
            <person name="Martens E.C."/>
            <person name="Marri P.R."/>
            <person name="Medigue C."/>
            <person name="Menard M.L."/>
            <person name="Miller N.M."/>
            <person name="Morales-Soto N."/>
            <person name="Norton S."/>
            <person name="Ogier J.C."/>
            <person name="Orchard S.S."/>
            <person name="Park D."/>
            <person name="Park Y."/>
            <person name="Qurollo B.A."/>
            <person name="Sugar D.R."/>
            <person name="Richards G.R."/>
            <person name="Rouy Z."/>
            <person name="Slominski B."/>
            <person name="Slominski K."/>
            <person name="Snyder H."/>
            <person name="Tjaden B.C."/>
            <person name="van der Hoeven R."/>
            <person name="Welch R.D."/>
            <person name="Wheeler C."/>
            <person name="Xiang B."/>
            <person name="Barbazuk B."/>
            <person name="Gaudriault S."/>
            <person name="Goodner B."/>
            <person name="Slater S.C."/>
            <person name="Forst S."/>
            <person name="Goldman B.S."/>
            <person name="Goodrich-Blair H."/>
        </authorList>
    </citation>
    <scope>NUCLEOTIDE SEQUENCE [LARGE SCALE GENOMIC DNA]</scope>
    <source>
        <strain evidence="1">SS-2004</strain>
    </source>
</reference>
<name>D3UYF0_XENBS</name>
<organism evidence="1 2">
    <name type="scientific">Xenorhabdus bovienii (strain SS-2004)</name>
    <name type="common">Xenorhabdus nematophila subsp. bovienii</name>
    <dbReference type="NCBI Taxonomy" id="406818"/>
    <lineage>
        <taxon>Bacteria</taxon>
        <taxon>Pseudomonadati</taxon>
        <taxon>Pseudomonadota</taxon>
        <taxon>Gammaproteobacteria</taxon>
        <taxon>Enterobacterales</taxon>
        <taxon>Morganellaceae</taxon>
        <taxon>Xenorhabdus</taxon>
    </lineage>
</organism>
<accession>D3UYF0</accession>
<protein>
    <submittedName>
        <fullName evidence="1">Uncharacterized protein</fullName>
    </submittedName>
</protein>
<dbReference type="KEGG" id="xbo:XBJ1_0177"/>
<dbReference type="EMBL" id="FN667741">
    <property type="protein sequence ID" value="CBJ79328.1"/>
    <property type="molecule type" value="Genomic_DNA"/>
</dbReference>
<dbReference type="HOGENOM" id="CLU_203358_0_0_6"/>
<proteinExistence type="predicted"/>
<sequence>MRFYCIEISWVFSLYHSTEFNLTGPKSKWATVRLSLNYYFLVYLLFLDSRMPINFLYSGLTSPETISPLG</sequence>
<dbReference type="Proteomes" id="UP000002045">
    <property type="component" value="Chromosome"/>
</dbReference>
<evidence type="ECO:0000313" key="1">
    <source>
        <dbReference type="EMBL" id="CBJ79328.1"/>
    </source>
</evidence>